<dbReference type="SUPFAM" id="SSF103473">
    <property type="entry name" value="MFS general substrate transporter"/>
    <property type="match status" value="1"/>
</dbReference>
<dbReference type="GO" id="GO:0022857">
    <property type="term" value="F:transmembrane transporter activity"/>
    <property type="evidence" value="ECO:0007669"/>
    <property type="project" value="InterPro"/>
</dbReference>
<evidence type="ECO:0000256" key="5">
    <source>
        <dbReference type="SAM" id="MobiDB-lite"/>
    </source>
</evidence>
<dbReference type="InterPro" id="IPR011701">
    <property type="entry name" value="MFS"/>
</dbReference>
<dbReference type="AlphaFoldDB" id="A0A2B7X822"/>
<evidence type="ECO:0000313" key="7">
    <source>
        <dbReference type="EMBL" id="PGH04808.1"/>
    </source>
</evidence>
<keyword evidence="3 6" id="KW-1133">Transmembrane helix</keyword>
<dbReference type="InterPro" id="IPR051617">
    <property type="entry name" value="UNC-93-like_regulator"/>
</dbReference>
<dbReference type="InterPro" id="IPR036259">
    <property type="entry name" value="MFS_trans_sf"/>
</dbReference>
<feature type="transmembrane region" description="Helical" evidence="6">
    <location>
        <begin position="291"/>
        <end position="312"/>
    </location>
</feature>
<keyword evidence="8" id="KW-1185">Reference proteome</keyword>
<feature type="transmembrane region" description="Helical" evidence="6">
    <location>
        <begin position="426"/>
        <end position="451"/>
    </location>
</feature>
<organism evidence="7 8">
    <name type="scientific">Blastomyces parvus</name>
    <dbReference type="NCBI Taxonomy" id="2060905"/>
    <lineage>
        <taxon>Eukaryota</taxon>
        <taxon>Fungi</taxon>
        <taxon>Dikarya</taxon>
        <taxon>Ascomycota</taxon>
        <taxon>Pezizomycotina</taxon>
        <taxon>Eurotiomycetes</taxon>
        <taxon>Eurotiomycetidae</taxon>
        <taxon>Onygenales</taxon>
        <taxon>Ajellomycetaceae</taxon>
        <taxon>Blastomyces</taxon>
    </lineage>
</organism>
<evidence type="ECO:0000313" key="8">
    <source>
        <dbReference type="Proteomes" id="UP000224080"/>
    </source>
</evidence>
<dbReference type="PANTHER" id="PTHR23294">
    <property type="entry name" value="ET TRANSLATION PRODUCT-RELATED"/>
    <property type="match status" value="1"/>
</dbReference>
<dbReference type="Pfam" id="PF07690">
    <property type="entry name" value="MFS_1"/>
    <property type="match status" value="1"/>
</dbReference>
<evidence type="ECO:0000256" key="2">
    <source>
        <dbReference type="ARBA" id="ARBA00022692"/>
    </source>
</evidence>
<evidence type="ECO:0000256" key="3">
    <source>
        <dbReference type="ARBA" id="ARBA00022989"/>
    </source>
</evidence>
<dbReference type="EMBL" id="PDNC01000035">
    <property type="protein sequence ID" value="PGH04808.1"/>
    <property type="molecule type" value="Genomic_DNA"/>
</dbReference>
<feature type="region of interest" description="Disordered" evidence="5">
    <location>
        <begin position="459"/>
        <end position="488"/>
    </location>
</feature>
<keyword evidence="2 6" id="KW-0812">Transmembrane</keyword>
<dbReference type="OrthoDB" id="196103at2759"/>
<feature type="transmembrane region" description="Helical" evidence="6">
    <location>
        <begin position="81"/>
        <end position="98"/>
    </location>
</feature>
<dbReference type="Proteomes" id="UP000224080">
    <property type="component" value="Unassembled WGS sequence"/>
</dbReference>
<feature type="transmembrane region" description="Helical" evidence="6">
    <location>
        <begin position="200"/>
        <end position="220"/>
    </location>
</feature>
<name>A0A2B7X822_9EURO</name>
<sequence length="488" mass="53477">MATITPYQEVEERKGADSVVIDEPPLSKPVSKFTRIFRSPLFNVIIVGLISFTQPGIWNALNYTGAGGQQEPYLVNGANSLTFGLMAFGCTIFGVLGNRYGLRKVLIFGTLGYAPYSAALYVNNRYGTEWFVLFGGVTCGLAASALWAAEGAIAIAYPTVKDRGKMTGIWLGLRELGQLIGASISLSLNVKGDKKGKVGYVTYLVLISIQCLGLPLSLLISHPSKVIRPDGTKVTQPRAEKTLKGEFKGAWKVLKTKHIYMLIPMLVGFGWNVSYLGIYQTAYFSVRSRTLASLCSGIVSTFANIFWGWFFDLKCFSRPVLAKFTWFFFATFMFALFGWQVANEKFYSSSESKVTLDWAEPGFGRGFAVNVLFRFMNESHYMFVYWIIGTFSNNLENITLTVGIVRSFESVGSAVSYGIGAAKTTPMVNLIVSFVMFGLTVIPTSLVVFMVPEHPSDEPVTALDDGVKTDDTESIAGDQAVSSKEGSA</sequence>
<feature type="transmembrane region" description="Helical" evidence="6">
    <location>
        <begin position="324"/>
        <end position="342"/>
    </location>
</feature>
<accession>A0A2B7X822</accession>
<keyword evidence="4 6" id="KW-0472">Membrane</keyword>
<dbReference type="Gene3D" id="1.20.1250.20">
    <property type="entry name" value="MFS general substrate transporter like domains"/>
    <property type="match status" value="1"/>
</dbReference>
<proteinExistence type="predicted"/>
<dbReference type="GO" id="GO:0016020">
    <property type="term" value="C:membrane"/>
    <property type="evidence" value="ECO:0007669"/>
    <property type="project" value="UniProtKB-SubCell"/>
</dbReference>
<evidence type="ECO:0000256" key="6">
    <source>
        <dbReference type="SAM" id="Phobius"/>
    </source>
</evidence>
<gene>
    <name evidence="7" type="ORF">GX51_03294</name>
</gene>
<reference evidence="7 8" key="1">
    <citation type="submission" date="2017-10" db="EMBL/GenBank/DDBJ databases">
        <title>Comparative genomics in systemic dimorphic fungi from Ajellomycetaceae.</title>
        <authorList>
            <person name="Munoz J.F."/>
            <person name="Mcewen J.G."/>
            <person name="Clay O.K."/>
            <person name="Cuomo C.A."/>
        </authorList>
    </citation>
    <scope>NUCLEOTIDE SEQUENCE [LARGE SCALE GENOMIC DNA]</scope>
    <source>
        <strain evidence="7 8">UAMH130</strain>
    </source>
</reference>
<protein>
    <recommendedName>
        <fullName evidence="9">DUF895 domain membrane protein</fullName>
    </recommendedName>
</protein>
<feature type="transmembrane region" description="Helical" evidence="6">
    <location>
        <begin position="105"/>
        <end position="124"/>
    </location>
</feature>
<comment type="caution">
    <text evidence="7">The sequence shown here is derived from an EMBL/GenBank/DDBJ whole genome shotgun (WGS) entry which is preliminary data.</text>
</comment>
<feature type="transmembrane region" description="Helical" evidence="6">
    <location>
        <begin position="41"/>
        <end position="61"/>
    </location>
</feature>
<dbReference type="PANTHER" id="PTHR23294:SF57">
    <property type="entry name" value="CINA C-TERMINAL DOMAIN-CONTAINING PROTEIN"/>
    <property type="match status" value="1"/>
</dbReference>
<evidence type="ECO:0000256" key="4">
    <source>
        <dbReference type="ARBA" id="ARBA00023136"/>
    </source>
</evidence>
<feature type="transmembrane region" description="Helical" evidence="6">
    <location>
        <begin position="130"/>
        <end position="157"/>
    </location>
</feature>
<evidence type="ECO:0008006" key="9">
    <source>
        <dbReference type="Google" id="ProtNLM"/>
    </source>
</evidence>
<feature type="transmembrane region" description="Helical" evidence="6">
    <location>
        <begin position="259"/>
        <end position="279"/>
    </location>
</feature>
<evidence type="ECO:0000256" key="1">
    <source>
        <dbReference type="ARBA" id="ARBA00004141"/>
    </source>
</evidence>
<comment type="subcellular location">
    <subcellularLocation>
        <location evidence="1">Membrane</location>
        <topology evidence="1">Multi-pass membrane protein</topology>
    </subcellularLocation>
</comment>